<gene>
    <name evidence="1" type="ORF">GOP47_0020121</name>
</gene>
<name>A0A9D4ZAA9_ADICA</name>
<sequence length="172" mass="18443">MQPKTISETLATVHEDVSIGESSQKAQVGMQALMQPEAIAETLAAVDEAEAAKAKVADRIEAMDIEDENATKAGTNKQGLVEEALALIETKGNKATAKYLCSAFHVALLGIFDGLKGLSGDFNSNFSRVESKLQVVKQELMEEIVMLNNLVSKATERSSRSSFADLCTILPP</sequence>
<protein>
    <submittedName>
        <fullName evidence="1">Uncharacterized protein</fullName>
    </submittedName>
</protein>
<evidence type="ECO:0000313" key="2">
    <source>
        <dbReference type="Proteomes" id="UP000886520"/>
    </source>
</evidence>
<keyword evidence="2" id="KW-1185">Reference proteome</keyword>
<proteinExistence type="predicted"/>
<evidence type="ECO:0000313" key="1">
    <source>
        <dbReference type="EMBL" id="KAI5065426.1"/>
    </source>
</evidence>
<dbReference type="Proteomes" id="UP000886520">
    <property type="component" value="Chromosome 19"/>
</dbReference>
<reference evidence="1" key="1">
    <citation type="submission" date="2021-01" db="EMBL/GenBank/DDBJ databases">
        <title>Adiantum capillus-veneris genome.</title>
        <authorList>
            <person name="Fang Y."/>
            <person name="Liao Q."/>
        </authorList>
    </citation>
    <scope>NUCLEOTIDE SEQUENCE</scope>
    <source>
        <strain evidence="1">H3</strain>
        <tissue evidence="1">Leaf</tissue>
    </source>
</reference>
<organism evidence="1 2">
    <name type="scientific">Adiantum capillus-veneris</name>
    <name type="common">Maidenhair fern</name>
    <dbReference type="NCBI Taxonomy" id="13818"/>
    <lineage>
        <taxon>Eukaryota</taxon>
        <taxon>Viridiplantae</taxon>
        <taxon>Streptophyta</taxon>
        <taxon>Embryophyta</taxon>
        <taxon>Tracheophyta</taxon>
        <taxon>Polypodiopsida</taxon>
        <taxon>Polypodiidae</taxon>
        <taxon>Polypodiales</taxon>
        <taxon>Pteridineae</taxon>
        <taxon>Pteridaceae</taxon>
        <taxon>Vittarioideae</taxon>
        <taxon>Adiantum</taxon>
    </lineage>
</organism>
<dbReference type="EMBL" id="JABFUD020000019">
    <property type="protein sequence ID" value="KAI5065426.1"/>
    <property type="molecule type" value="Genomic_DNA"/>
</dbReference>
<accession>A0A9D4ZAA9</accession>
<comment type="caution">
    <text evidence="1">The sequence shown here is derived from an EMBL/GenBank/DDBJ whole genome shotgun (WGS) entry which is preliminary data.</text>
</comment>
<dbReference type="AlphaFoldDB" id="A0A9D4ZAA9"/>